<evidence type="ECO:0008006" key="4">
    <source>
        <dbReference type="Google" id="ProtNLM"/>
    </source>
</evidence>
<comment type="caution">
    <text evidence="2">The sequence shown here is derived from an EMBL/GenBank/DDBJ whole genome shotgun (WGS) entry which is preliminary data.</text>
</comment>
<proteinExistence type="predicted"/>
<evidence type="ECO:0000313" key="3">
    <source>
        <dbReference type="Proteomes" id="UP000315295"/>
    </source>
</evidence>
<dbReference type="STRING" id="106549.A0A540MAJ8"/>
<reference evidence="2 3" key="1">
    <citation type="journal article" date="2019" name="G3 (Bethesda)">
        <title>Sequencing of a Wild Apple (Malus baccata) Genome Unravels the Differences Between Cultivated and Wild Apple Species Regarding Disease Resistance and Cold Tolerance.</title>
        <authorList>
            <person name="Chen X."/>
        </authorList>
    </citation>
    <scope>NUCLEOTIDE SEQUENCE [LARGE SCALE GENOMIC DNA]</scope>
    <source>
        <strain evidence="3">cv. Shandingzi</strain>
        <tissue evidence="2">Leaves</tissue>
    </source>
</reference>
<evidence type="ECO:0000256" key="1">
    <source>
        <dbReference type="SAM" id="MobiDB-lite"/>
    </source>
</evidence>
<name>A0A540MAJ8_MALBA</name>
<feature type="region of interest" description="Disordered" evidence="1">
    <location>
        <begin position="1"/>
        <end position="23"/>
    </location>
</feature>
<dbReference type="EMBL" id="VIEB01000310">
    <property type="protein sequence ID" value="TQD95572.1"/>
    <property type="molecule type" value="Genomic_DNA"/>
</dbReference>
<feature type="compositionally biased region" description="Basic and acidic residues" evidence="1">
    <location>
        <begin position="1"/>
        <end position="16"/>
    </location>
</feature>
<protein>
    <recommendedName>
        <fullName evidence="4">Major facilitator superfamily (MFS) profile domain-containing protein</fullName>
    </recommendedName>
</protein>
<sequence length="101" mass="10909">MAQKEEATKSSEEGKPKPPPADTAMVIASTAAPALSWFTPKRLLVIFCLINLINYVDRGTIESNGANGSLKTCTDSGICTASTGIHLSFHLGWSLLYYNKF</sequence>
<dbReference type="Proteomes" id="UP000315295">
    <property type="component" value="Unassembled WGS sequence"/>
</dbReference>
<dbReference type="AlphaFoldDB" id="A0A540MAJ8"/>
<organism evidence="2 3">
    <name type="scientific">Malus baccata</name>
    <name type="common">Siberian crab apple</name>
    <name type="synonym">Pyrus baccata</name>
    <dbReference type="NCBI Taxonomy" id="106549"/>
    <lineage>
        <taxon>Eukaryota</taxon>
        <taxon>Viridiplantae</taxon>
        <taxon>Streptophyta</taxon>
        <taxon>Embryophyta</taxon>
        <taxon>Tracheophyta</taxon>
        <taxon>Spermatophyta</taxon>
        <taxon>Magnoliopsida</taxon>
        <taxon>eudicotyledons</taxon>
        <taxon>Gunneridae</taxon>
        <taxon>Pentapetalae</taxon>
        <taxon>rosids</taxon>
        <taxon>fabids</taxon>
        <taxon>Rosales</taxon>
        <taxon>Rosaceae</taxon>
        <taxon>Amygdaloideae</taxon>
        <taxon>Maleae</taxon>
        <taxon>Malus</taxon>
    </lineage>
</organism>
<keyword evidence="3" id="KW-1185">Reference proteome</keyword>
<accession>A0A540MAJ8</accession>
<gene>
    <name evidence="2" type="ORF">C1H46_018811</name>
</gene>
<evidence type="ECO:0000313" key="2">
    <source>
        <dbReference type="EMBL" id="TQD95572.1"/>
    </source>
</evidence>